<dbReference type="EMBL" id="CADCXV010001127">
    <property type="protein sequence ID" value="CAB0041610.1"/>
    <property type="molecule type" value="Genomic_DNA"/>
</dbReference>
<dbReference type="GO" id="GO:0008081">
    <property type="term" value="F:phosphoric diester hydrolase activity"/>
    <property type="evidence" value="ECO:0007669"/>
    <property type="project" value="InterPro"/>
</dbReference>
<dbReference type="PROSITE" id="PS50007">
    <property type="entry name" value="PIPLC_X_DOMAIN"/>
    <property type="match status" value="1"/>
</dbReference>
<name>A0A6H5IVF8_9HYME</name>
<evidence type="ECO:0000259" key="1">
    <source>
        <dbReference type="SMART" id="SM00148"/>
    </source>
</evidence>
<dbReference type="InterPro" id="IPR017946">
    <property type="entry name" value="PLC-like_Pdiesterase_TIM-brl"/>
</dbReference>
<gene>
    <name evidence="2" type="ORF">TBRA_LOCUS13276</name>
</gene>
<evidence type="ECO:0000313" key="2">
    <source>
        <dbReference type="EMBL" id="CAB0041610.1"/>
    </source>
</evidence>
<dbReference type="Gene3D" id="3.20.20.190">
    <property type="entry name" value="Phosphatidylinositol (PI) phosphodiesterase"/>
    <property type="match status" value="1"/>
</dbReference>
<evidence type="ECO:0000313" key="3">
    <source>
        <dbReference type="Proteomes" id="UP000479190"/>
    </source>
</evidence>
<dbReference type="AlphaFoldDB" id="A0A6H5IVF8"/>
<dbReference type="PANTHER" id="PTHR13593:SF113">
    <property type="entry name" value="SI:DKEY-266F7.9"/>
    <property type="match status" value="1"/>
</dbReference>
<reference evidence="2 3" key="1">
    <citation type="submission" date="2020-02" db="EMBL/GenBank/DDBJ databases">
        <authorList>
            <person name="Ferguson B K."/>
        </authorList>
    </citation>
    <scope>NUCLEOTIDE SEQUENCE [LARGE SCALE GENOMIC DNA]</scope>
</reference>
<dbReference type="InterPro" id="IPR042158">
    <property type="entry name" value="PLCXD1/2/3"/>
</dbReference>
<accession>A0A6H5IVF8</accession>
<dbReference type="SMART" id="SM00148">
    <property type="entry name" value="PLCXc"/>
    <property type="match status" value="1"/>
</dbReference>
<dbReference type="SUPFAM" id="SSF51695">
    <property type="entry name" value="PLC-like phosphodiesterases"/>
    <property type="match status" value="1"/>
</dbReference>
<dbReference type="InterPro" id="IPR051057">
    <property type="entry name" value="PI-PLC_domain"/>
</dbReference>
<dbReference type="Pfam" id="PF26146">
    <property type="entry name" value="PI-PLC_X"/>
    <property type="match status" value="1"/>
</dbReference>
<dbReference type="InterPro" id="IPR000909">
    <property type="entry name" value="PLipase_C_PInositol-sp_X_dom"/>
</dbReference>
<dbReference type="Proteomes" id="UP000479190">
    <property type="component" value="Unassembled WGS sequence"/>
</dbReference>
<keyword evidence="3" id="KW-1185">Reference proteome</keyword>
<dbReference type="GO" id="GO:0006629">
    <property type="term" value="P:lipid metabolic process"/>
    <property type="evidence" value="ECO:0007669"/>
    <property type="project" value="InterPro"/>
</dbReference>
<dbReference type="OrthoDB" id="1046782at2759"/>
<dbReference type="CDD" id="cd08616">
    <property type="entry name" value="PI-PLCXD1c"/>
    <property type="match status" value="1"/>
</dbReference>
<feature type="domain" description="Phosphatidylinositol-specific phospholipase C X" evidence="1">
    <location>
        <begin position="30"/>
        <end position="203"/>
    </location>
</feature>
<dbReference type="PANTHER" id="PTHR13593">
    <property type="match status" value="1"/>
</dbReference>
<protein>
    <recommendedName>
        <fullName evidence="1">Phosphatidylinositol-specific phospholipase C X domain-containing protein</fullName>
    </recommendedName>
</protein>
<organism evidence="2 3">
    <name type="scientific">Trichogramma brassicae</name>
    <dbReference type="NCBI Taxonomy" id="86971"/>
    <lineage>
        <taxon>Eukaryota</taxon>
        <taxon>Metazoa</taxon>
        <taxon>Ecdysozoa</taxon>
        <taxon>Arthropoda</taxon>
        <taxon>Hexapoda</taxon>
        <taxon>Insecta</taxon>
        <taxon>Pterygota</taxon>
        <taxon>Neoptera</taxon>
        <taxon>Endopterygota</taxon>
        <taxon>Hymenoptera</taxon>
        <taxon>Apocrita</taxon>
        <taxon>Proctotrupomorpha</taxon>
        <taxon>Chalcidoidea</taxon>
        <taxon>Trichogrammatidae</taxon>
        <taxon>Trichogramma</taxon>
    </lineage>
</organism>
<proteinExistence type="predicted"/>
<sequence>MECNDNAPVLKNPIDLSENLEFWMTRLPFKLQTLPIIQLAIPGSHNSMTYTIEPGNDIGPDETPSIQMLGRCLSILMRPIVFNWSVNQEISVKEQLDGGIRYLDLRVAVKTSEDKIYFLHGLYGAEISQPLQHVADWLSTHPNEIIILDFQHFYKFNNQHHASLIEFIKQVFGRKLCPVFNKLDHLSLQWLNKEAYQVFVIYRNIAARNYNYLWPGGAWSTPWPNTVNTSTLVNFLNESLQARNPRIGYVSQCLLTPNAAYVIKHICGNLHRDLCPKCRKVTLSWIKKHAPGSGGMNIVITDFVSLDNFIFSKTVIQRNMQLLYPAISYNN</sequence>